<keyword evidence="2" id="KW-0285">Flavoprotein</keyword>
<organism evidence="6 7">
    <name type="scientific">Lasiosphaeria ovina</name>
    <dbReference type="NCBI Taxonomy" id="92902"/>
    <lineage>
        <taxon>Eukaryota</taxon>
        <taxon>Fungi</taxon>
        <taxon>Dikarya</taxon>
        <taxon>Ascomycota</taxon>
        <taxon>Pezizomycotina</taxon>
        <taxon>Sordariomycetes</taxon>
        <taxon>Sordariomycetidae</taxon>
        <taxon>Sordariales</taxon>
        <taxon>Lasiosphaeriaceae</taxon>
        <taxon>Lasiosphaeria</taxon>
    </lineage>
</organism>
<evidence type="ECO:0000256" key="4">
    <source>
        <dbReference type="ARBA" id="ARBA00023002"/>
    </source>
</evidence>
<name>A0AAE0NAL8_9PEZI</name>
<dbReference type="GO" id="GO:0071949">
    <property type="term" value="F:FAD binding"/>
    <property type="evidence" value="ECO:0007669"/>
    <property type="project" value="InterPro"/>
</dbReference>
<dbReference type="Pfam" id="PF01565">
    <property type="entry name" value="FAD_binding_4"/>
    <property type="match status" value="1"/>
</dbReference>
<dbReference type="InterPro" id="IPR036318">
    <property type="entry name" value="FAD-bd_PCMH-like_sf"/>
</dbReference>
<dbReference type="PROSITE" id="PS51387">
    <property type="entry name" value="FAD_PCMH"/>
    <property type="match status" value="1"/>
</dbReference>
<dbReference type="AlphaFoldDB" id="A0AAE0NAL8"/>
<proteinExistence type="inferred from homology"/>
<dbReference type="PANTHER" id="PTHR42973:SF22">
    <property type="entry name" value="FAD-BINDING PCMH-TYPE DOMAIN-CONTAINING PROTEIN-RELATED"/>
    <property type="match status" value="1"/>
</dbReference>
<evidence type="ECO:0000313" key="6">
    <source>
        <dbReference type="EMBL" id="KAK3376365.1"/>
    </source>
</evidence>
<comment type="caution">
    <text evidence="6">The sequence shown here is derived from an EMBL/GenBank/DDBJ whole genome shotgun (WGS) entry which is preliminary data.</text>
</comment>
<reference evidence="6" key="1">
    <citation type="journal article" date="2023" name="Mol. Phylogenet. Evol.">
        <title>Genome-scale phylogeny and comparative genomics of the fungal order Sordariales.</title>
        <authorList>
            <person name="Hensen N."/>
            <person name="Bonometti L."/>
            <person name="Westerberg I."/>
            <person name="Brannstrom I.O."/>
            <person name="Guillou S."/>
            <person name="Cros-Aarteil S."/>
            <person name="Calhoun S."/>
            <person name="Haridas S."/>
            <person name="Kuo A."/>
            <person name="Mondo S."/>
            <person name="Pangilinan J."/>
            <person name="Riley R."/>
            <person name="LaButti K."/>
            <person name="Andreopoulos B."/>
            <person name="Lipzen A."/>
            <person name="Chen C."/>
            <person name="Yan M."/>
            <person name="Daum C."/>
            <person name="Ng V."/>
            <person name="Clum A."/>
            <person name="Steindorff A."/>
            <person name="Ohm R.A."/>
            <person name="Martin F."/>
            <person name="Silar P."/>
            <person name="Natvig D.O."/>
            <person name="Lalanne C."/>
            <person name="Gautier V."/>
            <person name="Ament-Velasquez S.L."/>
            <person name="Kruys A."/>
            <person name="Hutchinson M.I."/>
            <person name="Powell A.J."/>
            <person name="Barry K."/>
            <person name="Miller A.N."/>
            <person name="Grigoriev I.V."/>
            <person name="Debuchy R."/>
            <person name="Gladieux P."/>
            <person name="Hiltunen Thoren M."/>
            <person name="Johannesson H."/>
        </authorList>
    </citation>
    <scope>NUCLEOTIDE SEQUENCE</scope>
    <source>
        <strain evidence="6">CBS 958.72</strain>
    </source>
</reference>
<dbReference type="GO" id="GO:0016491">
    <property type="term" value="F:oxidoreductase activity"/>
    <property type="evidence" value="ECO:0007669"/>
    <property type="project" value="UniProtKB-KW"/>
</dbReference>
<dbReference type="Gene3D" id="3.30.465.10">
    <property type="match status" value="1"/>
</dbReference>
<dbReference type="InterPro" id="IPR050416">
    <property type="entry name" value="FAD-linked_Oxidoreductase"/>
</dbReference>
<evidence type="ECO:0000256" key="3">
    <source>
        <dbReference type="ARBA" id="ARBA00022827"/>
    </source>
</evidence>
<dbReference type="InterPro" id="IPR006094">
    <property type="entry name" value="Oxid_FAD_bind_N"/>
</dbReference>
<sequence length="473" mass="49634">MDICCTRLSAALGAQVSFAGQAPYGQTSSSFWSVQEATLAPACVVRPTAAQHVAAVVSIALSSSSGEGCRLAVKGQGHAPAAGFANIDGGVTVDMAGLNRVAVNHDASVASVAAGASWLDVYRYLEPFGVAVAGGRNGLVGVGGLTVGGGISHLSPRVGWACDNVVNFELVLASGRLTNANETDQPDLYRALKGGANNLGIVTRFDLATFPQGNLSAMTTANDIQERAGVFDAFSAIANATVFDIYASLVTGLLYNSTSQRWLISSSAVYTRPVLEPAVFARLAAVPSIAQSFGLTSLAALADEAPNPQMYWFFATATFAPCTEVMGDIFDALNTTLYAFDPAGGVVWNIAFEPLPSIMLARAGKRGGNILGLGPTDGNAFVVLLSAFWSRPSSTAAVTQAARRALAEIESRGRARNLLKRFRYLNYAGPFQDPISSYGADNVEFLRHVGEKYDPTGFFQSHVPGGFKIPQRV</sequence>
<evidence type="ECO:0000256" key="1">
    <source>
        <dbReference type="ARBA" id="ARBA00005466"/>
    </source>
</evidence>
<dbReference type="EMBL" id="JAULSN010000003">
    <property type="protein sequence ID" value="KAK3376365.1"/>
    <property type="molecule type" value="Genomic_DNA"/>
</dbReference>
<keyword evidence="3" id="KW-0274">FAD</keyword>
<dbReference type="PANTHER" id="PTHR42973">
    <property type="entry name" value="BINDING OXIDOREDUCTASE, PUTATIVE (AFU_ORTHOLOGUE AFUA_1G17690)-RELATED"/>
    <property type="match status" value="1"/>
</dbReference>
<reference evidence="6" key="2">
    <citation type="submission" date="2023-06" db="EMBL/GenBank/DDBJ databases">
        <authorList>
            <consortium name="Lawrence Berkeley National Laboratory"/>
            <person name="Haridas S."/>
            <person name="Hensen N."/>
            <person name="Bonometti L."/>
            <person name="Westerberg I."/>
            <person name="Brannstrom I.O."/>
            <person name="Guillou S."/>
            <person name="Cros-Aarteil S."/>
            <person name="Calhoun S."/>
            <person name="Kuo A."/>
            <person name="Mondo S."/>
            <person name="Pangilinan J."/>
            <person name="Riley R."/>
            <person name="Labutti K."/>
            <person name="Andreopoulos B."/>
            <person name="Lipzen A."/>
            <person name="Chen C."/>
            <person name="Yanf M."/>
            <person name="Daum C."/>
            <person name="Ng V."/>
            <person name="Clum A."/>
            <person name="Steindorff A."/>
            <person name="Ohm R."/>
            <person name="Martin F."/>
            <person name="Silar P."/>
            <person name="Natvig D."/>
            <person name="Lalanne C."/>
            <person name="Gautier V."/>
            <person name="Ament-Velasquez S.L."/>
            <person name="Kruys A."/>
            <person name="Hutchinson M.I."/>
            <person name="Powell A.J."/>
            <person name="Barry K."/>
            <person name="Miller A.N."/>
            <person name="Grigoriev I.V."/>
            <person name="Debuchy R."/>
            <person name="Gladieux P."/>
            <person name="Thoren M.H."/>
            <person name="Johannesson H."/>
        </authorList>
    </citation>
    <scope>NUCLEOTIDE SEQUENCE</scope>
    <source>
        <strain evidence="6">CBS 958.72</strain>
    </source>
</reference>
<keyword evidence="4" id="KW-0560">Oxidoreductase</keyword>
<dbReference type="Proteomes" id="UP001287356">
    <property type="component" value="Unassembled WGS sequence"/>
</dbReference>
<gene>
    <name evidence="6" type="ORF">B0T24DRAFT_618528</name>
</gene>
<keyword evidence="7" id="KW-1185">Reference proteome</keyword>
<comment type="similarity">
    <text evidence="1">Belongs to the oxygen-dependent FAD-linked oxidoreductase family.</text>
</comment>
<evidence type="ECO:0000313" key="7">
    <source>
        <dbReference type="Proteomes" id="UP001287356"/>
    </source>
</evidence>
<protein>
    <recommendedName>
        <fullName evidence="5">FAD-binding PCMH-type domain-containing protein</fullName>
    </recommendedName>
</protein>
<feature type="domain" description="FAD-binding PCMH-type" evidence="5">
    <location>
        <begin position="37"/>
        <end position="212"/>
    </location>
</feature>
<dbReference type="SUPFAM" id="SSF56176">
    <property type="entry name" value="FAD-binding/transporter-associated domain-like"/>
    <property type="match status" value="1"/>
</dbReference>
<dbReference type="InterPro" id="IPR016166">
    <property type="entry name" value="FAD-bd_PCMH"/>
</dbReference>
<dbReference type="InterPro" id="IPR016169">
    <property type="entry name" value="FAD-bd_PCMH_sub2"/>
</dbReference>
<accession>A0AAE0NAL8</accession>
<evidence type="ECO:0000259" key="5">
    <source>
        <dbReference type="PROSITE" id="PS51387"/>
    </source>
</evidence>
<evidence type="ECO:0000256" key="2">
    <source>
        <dbReference type="ARBA" id="ARBA00022630"/>
    </source>
</evidence>